<dbReference type="NCBIfam" id="TIGR00548">
    <property type="entry name" value="lolB"/>
    <property type="match status" value="1"/>
</dbReference>
<evidence type="ECO:0000256" key="4">
    <source>
        <dbReference type="ARBA" id="ARBA00016202"/>
    </source>
</evidence>
<dbReference type="Proteomes" id="UP000321275">
    <property type="component" value="Unassembled WGS sequence"/>
</dbReference>
<feature type="signal peptide" evidence="14">
    <location>
        <begin position="1"/>
        <end position="24"/>
    </location>
</feature>
<evidence type="ECO:0000256" key="14">
    <source>
        <dbReference type="SAM" id="SignalP"/>
    </source>
</evidence>
<dbReference type="HAMAP" id="MF_00233">
    <property type="entry name" value="LolB"/>
    <property type="match status" value="1"/>
</dbReference>
<reference evidence="16 18" key="2">
    <citation type="submission" date="2020-12" db="EMBL/GenBank/DDBJ databases">
        <title>Draft genome sequence of Halomonas pacifica strain CARE-V15.</title>
        <authorList>
            <person name="Vignesh N."/>
            <person name="Thabitha A."/>
            <person name="Saravanan R."/>
            <person name="Manigandan V."/>
        </authorList>
    </citation>
    <scope>NUCLEOTIDE SEQUENCE [LARGE SCALE GENOMIC DNA]</scope>
    <source>
        <strain evidence="16 18">CARE-V15</strain>
    </source>
</reference>
<keyword evidence="11 13" id="KW-0998">Cell outer membrane</keyword>
<evidence type="ECO:0000313" key="18">
    <source>
        <dbReference type="Proteomes" id="UP000651738"/>
    </source>
</evidence>
<evidence type="ECO:0000313" key="17">
    <source>
        <dbReference type="Proteomes" id="UP000321275"/>
    </source>
</evidence>
<dbReference type="Pfam" id="PF03550">
    <property type="entry name" value="LolB"/>
    <property type="match status" value="1"/>
</dbReference>
<evidence type="ECO:0000256" key="2">
    <source>
        <dbReference type="ARBA" id="ARBA00009696"/>
    </source>
</evidence>
<evidence type="ECO:0000256" key="8">
    <source>
        <dbReference type="ARBA" id="ARBA00023136"/>
    </source>
</evidence>
<proteinExistence type="inferred from homology"/>
<sequence length="199" mass="22463">MTRLLAPLLMLALLAGCATRPPVAEPPAERGPWRDQAAAIEALNAWELIARVGLRTPDEATSANLDWRQTAYHYRLLLSGPFGSGRSTLEGRSGRVSLTTPEGRFEAESPEALLEEQLGWSLPVSALDHWIRGLPAAGGHELERDARGYPRRLRQAGWEIDYRDWTWADGLWLPRRLVMTHDRLRVTLVINEWRPEASR</sequence>
<name>A0A510XAA4_9GAMM</name>
<evidence type="ECO:0000256" key="1">
    <source>
        <dbReference type="ARBA" id="ARBA00004459"/>
    </source>
</evidence>
<keyword evidence="7 13" id="KW-0653">Protein transport</keyword>
<dbReference type="GO" id="GO:0044874">
    <property type="term" value="P:lipoprotein localization to outer membrane"/>
    <property type="evidence" value="ECO:0007669"/>
    <property type="project" value="UniProtKB-UniRule"/>
</dbReference>
<evidence type="ECO:0000313" key="16">
    <source>
        <dbReference type="EMBL" id="MBH8579817.1"/>
    </source>
</evidence>
<evidence type="ECO:0000256" key="6">
    <source>
        <dbReference type="ARBA" id="ARBA00022729"/>
    </source>
</evidence>
<comment type="subunit">
    <text evidence="3 13">Monomer.</text>
</comment>
<protein>
    <recommendedName>
        <fullName evidence="4 13">Outer-membrane lipoprotein LolB</fullName>
    </recommendedName>
</protein>
<evidence type="ECO:0000256" key="11">
    <source>
        <dbReference type="ARBA" id="ARBA00023237"/>
    </source>
</evidence>
<organism evidence="15 17">
    <name type="scientific">Bisbaumannia pacifica</name>
    <dbReference type="NCBI Taxonomy" id="77098"/>
    <lineage>
        <taxon>Bacteria</taxon>
        <taxon>Pseudomonadati</taxon>
        <taxon>Pseudomonadota</taxon>
        <taxon>Gammaproteobacteria</taxon>
        <taxon>Oceanospirillales</taxon>
        <taxon>Halomonadaceae</taxon>
        <taxon>Bisbaumannia</taxon>
    </lineage>
</organism>
<reference evidence="15 17" key="1">
    <citation type="submission" date="2019-07" db="EMBL/GenBank/DDBJ databases">
        <title>Whole genome shotgun sequence of Halomonas pacifica NBRC 102220.</title>
        <authorList>
            <person name="Hosoyama A."/>
            <person name="Uohara A."/>
            <person name="Ohji S."/>
            <person name="Ichikawa N."/>
        </authorList>
    </citation>
    <scope>NUCLEOTIDE SEQUENCE [LARGE SCALE GENOMIC DNA]</scope>
    <source>
        <strain evidence="15 17">NBRC 102220</strain>
    </source>
</reference>
<evidence type="ECO:0000256" key="13">
    <source>
        <dbReference type="HAMAP-Rule" id="MF_00233"/>
    </source>
</evidence>
<dbReference type="PROSITE" id="PS51257">
    <property type="entry name" value="PROKAR_LIPOPROTEIN"/>
    <property type="match status" value="1"/>
</dbReference>
<gene>
    <name evidence="13 15" type="primary">lolB</name>
    <name evidence="15" type="ORF">HPA02_26510</name>
    <name evidence="16" type="ORF">I7V36_06875</name>
</gene>
<dbReference type="GO" id="GO:0015031">
    <property type="term" value="P:protein transport"/>
    <property type="evidence" value="ECO:0007669"/>
    <property type="project" value="UniProtKB-KW"/>
</dbReference>
<dbReference type="EMBL" id="BJUK01000034">
    <property type="protein sequence ID" value="GEK48368.1"/>
    <property type="molecule type" value="Genomic_DNA"/>
</dbReference>
<keyword evidence="9 13" id="KW-0564">Palmitate</keyword>
<dbReference type="Proteomes" id="UP000651738">
    <property type="component" value="Unassembled WGS sequence"/>
</dbReference>
<dbReference type="Gene3D" id="2.50.20.10">
    <property type="entry name" value="Lipoprotein localisation LolA/LolB/LppX"/>
    <property type="match status" value="1"/>
</dbReference>
<comment type="function">
    <text evidence="13">Plays a critical role in the incorporation of lipoproteins in the outer membrane after they are released by the LolA protein.</text>
</comment>
<evidence type="ECO:0000256" key="10">
    <source>
        <dbReference type="ARBA" id="ARBA00023186"/>
    </source>
</evidence>
<dbReference type="OrthoDB" id="9797618at2"/>
<evidence type="ECO:0000256" key="9">
    <source>
        <dbReference type="ARBA" id="ARBA00023139"/>
    </source>
</evidence>
<dbReference type="EMBL" id="JAEDAF010000005">
    <property type="protein sequence ID" value="MBH8579817.1"/>
    <property type="molecule type" value="Genomic_DNA"/>
</dbReference>
<evidence type="ECO:0000256" key="12">
    <source>
        <dbReference type="ARBA" id="ARBA00023288"/>
    </source>
</evidence>
<keyword evidence="8 13" id="KW-0472">Membrane</keyword>
<accession>A0A510XAA4</accession>
<keyword evidence="6 13" id="KW-0732">Signal</keyword>
<dbReference type="RefSeq" id="WP_146803700.1">
    <property type="nucleotide sequence ID" value="NZ_BJUK01000034.1"/>
</dbReference>
<dbReference type="AlphaFoldDB" id="A0A510XAA4"/>
<keyword evidence="12 13" id="KW-0449">Lipoprotein</keyword>
<keyword evidence="10 13" id="KW-0143">Chaperone</keyword>
<evidence type="ECO:0000256" key="7">
    <source>
        <dbReference type="ARBA" id="ARBA00022927"/>
    </source>
</evidence>
<dbReference type="InterPro" id="IPR029046">
    <property type="entry name" value="LolA/LolB/LppX"/>
</dbReference>
<dbReference type="CDD" id="cd16326">
    <property type="entry name" value="LolB"/>
    <property type="match status" value="1"/>
</dbReference>
<keyword evidence="5 13" id="KW-0813">Transport</keyword>
<comment type="caution">
    <text evidence="15">The sequence shown here is derived from an EMBL/GenBank/DDBJ whole genome shotgun (WGS) entry which is preliminary data.</text>
</comment>
<dbReference type="GO" id="GO:0009279">
    <property type="term" value="C:cell outer membrane"/>
    <property type="evidence" value="ECO:0007669"/>
    <property type="project" value="UniProtKB-SubCell"/>
</dbReference>
<evidence type="ECO:0000256" key="3">
    <source>
        <dbReference type="ARBA" id="ARBA00011245"/>
    </source>
</evidence>
<evidence type="ECO:0000313" key="15">
    <source>
        <dbReference type="EMBL" id="GEK48368.1"/>
    </source>
</evidence>
<comment type="similarity">
    <text evidence="2 13">Belongs to the LolB family.</text>
</comment>
<dbReference type="SUPFAM" id="SSF89392">
    <property type="entry name" value="Prokaryotic lipoproteins and lipoprotein localization factors"/>
    <property type="match status" value="1"/>
</dbReference>
<keyword evidence="17" id="KW-1185">Reference proteome</keyword>
<feature type="chain" id="PRO_5022051062" description="Outer-membrane lipoprotein LolB" evidence="14">
    <location>
        <begin position="25"/>
        <end position="199"/>
    </location>
</feature>
<evidence type="ECO:0000256" key="5">
    <source>
        <dbReference type="ARBA" id="ARBA00022448"/>
    </source>
</evidence>
<comment type="subcellular location">
    <subcellularLocation>
        <location evidence="1 13">Cell outer membrane</location>
        <topology evidence="1 13">Lipid-anchor</topology>
    </subcellularLocation>
</comment>
<dbReference type="InterPro" id="IPR004565">
    <property type="entry name" value="OM_lipoprot_LolB"/>
</dbReference>